<feature type="compositionally biased region" description="Polar residues" evidence="7">
    <location>
        <begin position="202"/>
        <end position="215"/>
    </location>
</feature>
<dbReference type="EMBL" id="LUEZ02000010">
    <property type="protein sequence ID" value="RDB29463.1"/>
    <property type="molecule type" value="Genomic_DNA"/>
</dbReference>
<name>A0A369KCF4_HYPMA</name>
<dbReference type="InParanoid" id="A0A369KCF4"/>
<evidence type="ECO:0000256" key="5">
    <source>
        <dbReference type="ARBA" id="ARBA00023136"/>
    </source>
</evidence>
<dbReference type="InterPro" id="IPR004345">
    <property type="entry name" value="TB2_DP1_HVA22"/>
</dbReference>
<dbReference type="GO" id="GO:0016020">
    <property type="term" value="C:membrane"/>
    <property type="evidence" value="ECO:0007669"/>
    <property type="project" value="UniProtKB-SubCell"/>
</dbReference>
<dbReference type="FunCoup" id="A0A369KCF4">
    <property type="interactions" value="4"/>
</dbReference>
<evidence type="ECO:0000313" key="8">
    <source>
        <dbReference type="EMBL" id="RDB29463.1"/>
    </source>
</evidence>
<keyword evidence="4 6" id="KW-1133">Transmembrane helix</keyword>
<organism evidence="8 9">
    <name type="scientific">Hypsizygus marmoreus</name>
    <name type="common">White beech mushroom</name>
    <name type="synonym">Agaricus marmoreus</name>
    <dbReference type="NCBI Taxonomy" id="39966"/>
    <lineage>
        <taxon>Eukaryota</taxon>
        <taxon>Fungi</taxon>
        <taxon>Dikarya</taxon>
        <taxon>Basidiomycota</taxon>
        <taxon>Agaricomycotina</taxon>
        <taxon>Agaricomycetes</taxon>
        <taxon>Agaricomycetidae</taxon>
        <taxon>Agaricales</taxon>
        <taxon>Tricholomatineae</taxon>
        <taxon>Lyophyllaceae</taxon>
        <taxon>Hypsizygus</taxon>
    </lineage>
</organism>
<reference evidence="8" key="1">
    <citation type="submission" date="2018-04" db="EMBL/GenBank/DDBJ databases">
        <title>Whole genome sequencing of Hypsizygus marmoreus.</title>
        <authorList>
            <person name="Choi I.-G."/>
            <person name="Min B."/>
            <person name="Kim J.-G."/>
            <person name="Kim S."/>
            <person name="Oh Y.-L."/>
            <person name="Kong W.-S."/>
            <person name="Park H."/>
            <person name="Jeong J."/>
            <person name="Song E.-S."/>
        </authorList>
    </citation>
    <scope>NUCLEOTIDE SEQUENCE [LARGE SCALE GENOMIC DNA]</scope>
    <source>
        <strain evidence="8">51987-8</strain>
    </source>
</reference>
<dbReference type="AlphaFoldDB" id="A0A369KCF4"/>
<sequence>MFMSLLSHAISAWFAFLLPSFATFKALSHRPLSEPELQRWSMYWAVVGAFVGFEYLGEWLISWFPFYWEVKTLFLLFLALPQTEGSTYIYITYLQPFLAEHESELDAGIVSIQSNILAFLKAHFLSLWEVVSNNLNKAAATDLPPASEAGQEGASTGTYPWSLPTVLGFWRTYGSSLTSMIQPPASARSAEPIARSNEKEPNASTGGSLRSGSPSTTPPAVPGTTE</sequence>
<gene>
    <name evidence="8" type="primary">HVA22G</name>
    <name evidence="8" type="ORF">Hypma_015704</name>
</gene>
<evidence type="ECO:0000256" key="3">
    <source>
        <dbReference type="ARBA" id="ARBA00022692"/>
    </source>
</evidence>
<comment type="caution">
    <text evidence="8">The sequence shown here is derived from an EMBL/GenBank/DDBJ whole genome shotgun (WGS) entry which is preliminary data.</text>
</comment>
<protein>
    <recommendedName>
        <fullName evidence="6">Protein YOP1</fullName>
    </recommendedName>
</protein>
<keyword evidence="5 6" id="KW-0472">Membrane</keyword>
<feature type="compositionally biased region" description="Pro residues" evidence="7">
    <location>
        <begin position="216"/>
        <end position="226"/>
    </location>
</feature>
<evidence type="ECO:0000256" key="7">
    <source>
        <dbReference type="SAM" id="MobiDB-lite"/>
    </source>
</evidence>
<feature type="region of interest" description="Disordered" evidence="7">
    <location>
        <begin position="184"/>
        <end position="226"/>
    </location>
</feature>
<evidence type="ECO:0000256" key="4">
    <source>
        <dbReference type="ARBA" id="ARBA00022989"/>
    </source>
</evidence>
<dbReference type="OrthoDB" id="434647at2759"/>
<comment type="subcellular location">
    <subcellularLocation>
        <location evidence="1 6">Membrane</location>
        <topology evidence="1 6">Multi-pass membrane protein</topology>
    </subcellularLocation>
</comment>
<comment type="similarity">
    <text evidence="2 6">Belongs to the DP1 family.</text>
</comment>
<dbReference type="STRING" id="39966.A0A369KCF4"/>
<evidence type="ECO:0000256" key="6">
    <source>
        <dbReference type="RuleBase" id="RU362006"/>
    </source>
</evidence>
<dbReference type="Proteomes" id="UP000076154">
    <property type="component" value="Unassembled WGS sequence"/>
</dbReference>
<dbReference type="Pfam" id="PF03134">
    <property type="entry name" value="TB2_DP1_HVA22"/>
    <property type="match status" value="1"/>
</dbReference>
<proteinExistence type="inferred from homology"/>
<evidence type="ECO:0000313" key="9">
    <source>
        <dbReference type="Proteomes" id="UP000076154"/>
    </source>
</evidence>
<evidence type="ECO:0000256" key="2">
    <source>
        <dbReference type="ARBA" id="ARBA00008573"/>
    </source>
</evidence>
<evidence type="ECO:0000256" key="1">
    <source>
        <dbReference type="ARBA" id="ARBA00004141"/>
    </source>
</evidence>
<comment type="caution">
    <text evidence="6">Lacks conserved residue(s) required for the propagation of feature annotation.</text>
</comment>
<dbReference type="PANTHER" id="PTHR12300:SF161">
    <property type="entry name" value="RECEPTOR EXPRESSION-ENHANCING PROTEIN"/>
    <property type="match status" value="1"/>
</dbReference>
<dbReference type="PANTHER" id="PTHR12300">
    <property type="entry name" value="HVA22-LIKE PROTEINS"/>
    <property type="match status" value="1"/>
</dbReference>
<accession>A0A369KCF4</accession>
<keyword evidence="9" id="KW-1185">Reference proteome</keyword>
<feature type="transmembrane region" description="Helical" evidence="6">
    <location>
        <begin position="41"/>
        <end position="61"/>
    </location>
</feature>
<keyword evidence="3 6" id="KW-0812">Transmembrane</keyword>